<reference evidence="2 3" key="1">
    <citation type="submission" date="2024-02" db="EMBL/GenBank/DDBJ databases">
        <title>First draft genome assembly of two strains of Seiridium cardinale.</title>
        <authorList>
            <person name="Emiliani G."/>
            <person name="Scali E."/>
        </authorList>
    </citation>
    <scope>NUCLEOTIDE SEQUENCE [LARGE SCALE GENOMIC DNA]</scope>
    <source>
        <strain evidence="2 3">BM-138-000479</strain>
    </source>
</reference>
<gene>
    <name evidence="2" type="ORF">SCAR479_09123</name>
</gene>
<dbReference type="Proteomes" id="UP001465668">
    <property type="component" value="Unassembled WGS sequence"/>
</dbReference>
<proteinExistence type="predicted"/>
<keyword evidence="3" id="KW-1185">Reference proteome</keyword>
<evidence type="ECO:0000313" key="3">
    <source>
        <dbReference type="Proteomes" id="UP001465668"/>
    </source>
</evidence>
<name>A0ABR2XKA5_9PEZI</name>
<keyword evidence="1" id="KW-1133">Transmembrane helix</keyword>
<organism evidence="2 3">
    <name type="scientific">Seiridium cardinale</name>
    <dbReference type="NCBI Taxonomy" id="138064"/>
    <lineage>
        <taxon>Eukaryota</taxon>
        <taxon>Fungi</taxon>
        <taxon>Dikarya</taxon>
        <taxon>Ascomycota</taxon>
        <taxon>Pezizomycotina</taxon>
        <taxon>Sordariomycetes</taxon>
        <taxon>Xylariomycetidae</taxon>
        <taxon>Amphisphaeriales</taxon>
        <taxon>Sporocadaceae</taxon>
        <taxon>Seiridium</taxon>
    </lineage>
</organism>
<evidence type="ECO:0000256" key="1">
    <source>
        <dbReference type="SAM" id="Phobius"/>
    </source>
</evidence>
<dbReference type="EMBL" id="JARVKM010000043">
    <property type="protein sequence ID" value="KAK9774259.1"/>
    <property type="molecule type" value="Genomic_DNA"/>
</dbReference>
<evidence type="ECO:0000313" key="2">
    <source>
        <dbReference type="EMBL" id="KAK9774259.1"/>
    </source>
</evidence>
<sequence>MAEPGFNPVLVIFGVITWLLPAIIVVAPATLTVGLAPSLHMETRTEVVPQVNWTRMPWDYSMGRHSSVTLTLWRCRLESLPHGGRPQVGNIRSKYYGSASFNNGIANMTLLPLLENLYDVPDTSDPTRKYGTSSSPTVRLLPRGMAVLTIAVKKEEREERLHTVSAIGNYQINATGSLEAYNFPTMNYQAVMHAVGQLVMGWLNGESAGGDGVTGNSRISDTSLVYTRQFDDFRGGYEFVNTTETASNRSLAMQWRIP</sequence>
<protein>
    <submittedName>
        <fullName evidence="2">Uncharacterized protein</fullName>
    </submittedName>
</protein>
<feature type="transmembrane region" description="Helical" evidence="1">
    <location>
        <begin position="12"/>
        <end position="36"/>
    </location>
</feature>
<comment type="caution">
    <text evidence="2">The sequence shown here is derived from an EMBL/GenBank/DDBJ whole genome shotgun (WGS) entry which is preliminary data.</text>
</comment>
<accession>A0ABR2XKA5</accession>
<keyword evidence="1" id="KW-0812">Transmembrane</keyword>
<keyword evidence="1" id="KW-0472">Membrane</keyword>